<protein>
    <submittedName>
        <fullName evidence="7">Cation-chloride cotransporter</fullName>
    </submittedName>
</protein>
<evidence type="ECO:0000256" key="3">
    <source>
        <dbReference type="ARBA" id="ARBA00022989"/>
    </source>
</evidence>
<evidence type="ECO:0000313" key="8">
    <source>
        <dbReference type="Proteomes" id="UP001281761"/>
    </source>
</evidence>
<organism evidence="7 8">
    <name type="scientific">Blattamonas nauphoetae</name>
    <dbReference type="NCBI Taxonomy" id="2049346"/>
    <lineage>
        <taxon>Eukaryota</taxon>
        <taxon>Metamonada</taxon>
        <taxon>Preaxostyla</taxon>
        <taxon>Oxymonadida</taxon>
        <taxon>Blattamonas</taxon>
    </lineage>
</organism>
<feature type="transmembrane region" description="Helical" evidence="6">
    <location>
        <begin position="23"/>
        <end position="44"/>
    </location>
</feature>
<gene>
    <name evidence="7" type="ORF">BLNAU_12529</name>
</gene>
<dbReference type="EMBL" id="JARBJD010000102">
    <property type="protein sequence ID" value="KAK2952563.1"/>
    <property type="molecule type" value="Genomic_DNA"/>
</dbReference>
<dbReference type="Proteomes" id="UP001281761">
    <property type="component" value="Unassembled WGS sequence"/>
</dbReference>
<dbReference type="PANTHER" id="PTHR11827:SF72">
    <property type="entry name" value="GH08340P"/>
    <property type="match status" value="1"/>
</dbReference>
<dbReference type="Pfam" id="PF13520">
    <property type="entry name" value="AA_permease_2"/>
    <property type="match status" value="1"/>
</dbReference>
<feature type="compositionally biased region" description="Acidic residues" evidence="5">
    <location>
        <begin position="1074"/>
        <end position="1086"/>
    </location>
</feature>
<sequence length="1141" mass="124907">MSSRQGTYLSGSSSSGKKSPSRLIGLFSGVFVIVFEKIINVIFYERFPYALGKGGFWIVTLMAVLALLSGLLTIMSASQIIGTGEMKGTSAYFLLSRTLGYEIGGTFGIVSFLEAATASTMNLIAMGDAFMSLITFTREARSTLEPGTFYFLCLGIRIVVLAVCYITLLFGRKFVYKTRMFFFGAAALAATFILFFLMIRPSGTYGGYNIFGKPVNIEMKPWDFRVFSQNSQSHLSHDFTIAQVSALLIPLFSVVFVSLPHVSELSKPIRSIPLGTTSALLSGFTVVIVIGLVMAFRIPPASLTSDYFLFSRATFVPIVHTAIFISGFYGCITWFLTAARILKSLAQDRVFPFSETIVKSSQTSQRSTVHSGISSGINTGGESIMTLVDPAPIKRALPASDSIAAEVATIIVVSILLLIFPFCGDLDASAAFFAVLHQFGCAGVNIAALIHNLIGAPNWRSLFRHNNSFFSASGFIVAITLMLFASPTTAGISLACILVVLFLLFFYHRKSTPEWGQLSMSIIFHHARQQLLRLRGRNHIKYWRPNFIYFVDSRILDAEETREKRSSYQTEEKDVLTLPSKLYKASRSALAEIGICNSMKKGGLLVISSVLPSSTLSAPQIDSDAPTSTGITPMLMTQVKKRHTATNSFIKQHDLKAFSTVIASPSLRAGVQTLLLSQGIGGMRANTVIFELPDVDPKTGINTRALPNSLFSQTRQIISNHRIKQSNTTPQLSSLVFPAQFPHAKDFFLTLCDAVQTGFHFILFTPNFDGIARTNKRIVEDSDAHAQSGMDSTLAPDQPDSLPIEQDFSAPSEQDTTPINRNNSARGMYRPRSDINPSSPLIPMKHEFIDVWLPSDSIVLKDTKETPFTVSNASGDSPALGILSRFFKHQSSVSKVDKHIGQSDAMQDVPIEFAPSASFSVLLGHIITHRNLWKSHKLRVRLILPYQTVGSTGNDKTAGTALVRESYLQDRKDLAKACLEVLLAELRISSTVTDVVEMPFISSLEGSSENTPIMGMISGHNSVIKTFSRSDIVQGGVSICIYAMTQPALAPKQTPADLRTVKKGTVLAQSAERDDQDSEDDSDEDEAQPRTTLHSTAENKLTDAQNQEDALAYSSILRELSKDLPPTMFIYASSVVTTIDL</sequence>
<keyword evidence="3 6" id="KW-1133">Transmembrane helix</keyword>
<comment type="caution">
    <text evidence="7">The sequence shown here is derived from an EMBL/GenBank/DDBJ whole genome shotgun (WGS) entry which is preliminary data.</text>
</comment>
<feature type="transmembrane region" description="Helical" evidence="6">
    <location>
        <begin position="279"/>
        <end position="298"/>
    </location>
</feature>
<feature type="transmembrane region" description="Helical" evidence="6">
    <location>
        <begin position="180"/>
        <end position="199"/>
    </location>
</feature>
<feature type="region of interest" description="Disordered" evidence="5">
    <location>
        <begin position="1"/>
        <end position="20"/>
    </location>
</feature>
<comment type="subcellular location">
    <subcellularLocation>
        <location evidence="1">Membrane</location>
        <topology evidence="1">Multi-pass membrane protein</topology>
    </subcellularLocation>
</comment>
<dbReference type="InterPro" id="IPR002293">
    <property type="entry name" value="AA/rel_permease1"/>
</dbReference>
<keyword evidence="2 6" id="KW-0812">Transmembrane</keyword>
<keyword evidence="4 6" id="KW-0472">Membrane</keyword>
<keyword evidence="8" id="KW-1185">Reference proteome</keyword>
<dbReference type="Gene3D" id="1.20.1740.10">
    <property type="entry name" value="Amino acid/polyamine transporter I"/>
    <property type="match status" value="1"/>
</dbReference>
<evidence type="ECO:0000313" key="7">
    <source>
        <dbReference type="EMBL" id="KAK2952563.1"/>
    </source>
</evidence>
<feature type="compositionally biased region" description="Polar residues" evidence="5">
    <location>
        <begin position="809"/>
        <end position="825"/>
    </location>
</feature>
<feature type="transmembrane region" description="Helical" evidence="6">
    <location>
        <begin position="239"/>
        <end position="259"/>
    </location>
</feature>
<feature type="transmembrane region" description="Helical" evidence="6">
    <location>
        <begin position="147"/>
        <end position="168"/>
    </location>
</feature>
<evidence type="ECO:0000256" key="5">
    <source>
        <dbReference type="SAM" id="MobiDB-lite"/>
    </source>
</evidence>
<proteinExistence type="predicted"/>
<feature type="transmembrane region" description="Helical" evidence="6">
    <location>
        <begin position="466"/>
        <end position="484"/>
    </location>
</feature>
<feature type="transmembrane region" description="Helical" evidence="6">
    <location>
        <begin position="428"/>
        <end position="454"/>
    </location>
</feature>
<feature type="region of interest" description="Disordered" evidence="5">
    <location>
        <begin position="782"/>
        <end position="836"/>
    </location>
</feature>
<feature type="compositionally biased region" description="Polar residues" evidence="5">
    <location>
        <begin position="1089"/>
        <end position="1105"/>
    </location>
</feature>
<feature type="transmembrane region" description="Helical" evidence="6">
    <location>
        <begin position="99"/>
        <end position="127"/>
    </location>
</feature>
<feature type="transmembrane region" description="Helical" evidence="6">
    <location>
        <begin position="56"/>
        <end position="78"/>
    </location>
</feature>
<feature type="region of interest" description="Disordered" evidence="5">
    <location>
        <begin position="1066"/>
        <end position="1105"/>
    </location>
</feature>
<evidence type="ECO:0000256" key="1">
    <source>
        <dbReference type="ARBA" id="ARBA00004141"/>
    </source>
</evidence>
<dbReference type="InterPro" id="IPR004842">
    <property type="entry name" value="SLC12A_fam"/>
</dbReference>
<accession>A0ABQ9XML6</accession>
<feature type="transmembrane region" description="Helical" evidence="6">
    <location>
        <begin position="318"/>
        <end position="339"/>
    </location>
</feature>
<evidence type="ECO:0000256" key="6">
    <source>
        <dbReference type="SAM" id="Phobius"/>
    </source>
</evidence>
<dbReference type="PANTHER" id="PTHR11827">
    <property type="entry name" value="SOLUTE CARRIER FAMILY 12, CATION COTRANSPORTERS"/>
    <property type="match status" value="1"/>
</dbReference>
<reference evidence="7 8" key="1">
    <citation type="journal article" date="2022" name="bioRxiv">
        <title>Genomics of Preaxostyla Flagellates Illuminates Evolutionary Transitions and the Path Towards Mitochondrial Loss.</title>
        <authorList>
            <person name="Novak L.V.F."/>
            <person name="Treitli S.C."/>
            <person name="Pyrih J."/>
            <person name="Halakuc P."/>
            <person name="Pipaliya S.V."/>
            <person name="Vacek V."/>
            <person name="Brzon O."/>
            <person name="Soukal P."/>
            <person name="Eme L."/>
            <person name="Dacks J.B."/>
            <person name="Karnkowska A."/>
            <person name="Elias M."/>
            <person name="Hampl V."/>
        </authorList>
    </citation>
    <scope>NUCLEOTIDE SEQUENCE [LARGE SCALE GENOMIC DNA]</scope>
    <source>
        <strain evidence="7">NAU3</strain>
        <tissue evidence="7">Gut</tissue>
    </source>
</reference>
<evidence type="ECO:0000256" key="4">
    <source>
        <dbReference type="ARBA" id="ARBA00023136"/>
    </source>
</evidence>
<feature type="transmembrane region" description="Helical" evidence="6">
    <location>
        <begin position="403"/>
        <end position="422"/>
    </location>
</feature>
<evidence type="ECO:0000256" key="2">
    <source>
        <dbReference type="ARBA" id="ARBA00022692"/>
    </source>
</evidence>
<name>A0ABQ9XML6_9EUKA</name>